<keyword evidence="5 13" id="KW-0812">Transmembrane</keyword>
<dbReference type="PANTHER" id="PTHR48086">
    <property type="entry name" value="SODIUM/PROLINE SYMPORTER-RELATED"/>
    <property type="match status" value="1"/>
</dbReference>
<feature type="transmembrane region" description="Helical" evidence="13">
    <location>
        <begin position="360"/>
        <end position="380"/>
    </location>
</feature>
<name>A0A381VDP6_9ZZZZ</name>
<dbReference type="InterPro" id="IPR011851">
    <property type="entry name" value="Na/Pro_symporter"/>
</dbReference>
<dbReference type="PROSITE" id="PS50283">
    <property type="entry name" value="NA_SOLUT_SYMP_3"/>
    <property type="match status" value="1"/>
</dbReference>
<dbReference type="GO" id="GO:0005298">
    <property type="term" value="F:proline:sodium symporter activity"/>
    <property type="evidence" value="ECO:0007669"/>
    <property type="project" value="InterPro"/>
</dbReference>
<evidence type="ECO:0000256" key="1">
    <source>
        <dbReference type="ARBA" id="ARBA00004651"/>
    </source>
</evidence>
<keyword evidence="9" id="KW-0406">Ion transport</keyword>
<feature type="non-terminal residue" evidence="14">
    <location>
        <position position="1"/>
    </location>
</feature>
<evidence type="ECO:0000256" key="3">
    <source>
        <dbReference type="ARBA" id="ARBA00022448"/>
    </source>
</evidence>
<dbReference type="InterPro" id="IPR050277">
    <property type="entry name" value="Sodium:Solute_Symporter"/>
</dbReference>
<sequence length="489" mass="52647">VLVLGAYLLVLLVLGFWGSRESHSLVGYYVAGKKLPSWVIAFSSTSTGESAWLLLGLTGMGYMVGFHALWVVLGEFLGVLVAWKFVARPFKEYTDRYDSITVMDYLETRFGDHEHIFRLVGTIIILSMVTAYTAAQLTASGKAFNSFLGMDYATGVTVGAVVILFYTTVGGFKAVAYSDLLQGILMFCCLFLLPVAGIMAVGGWDSFIENLHLQDPALLTVMGSEGLELSSVLSAVGFVAIGFAFLGSPQLLTRFMAARSQVDIVQGSRIAIPCILVFDIGAVLAGMSGRVLFPSLADPETVLPVMSVELFPSLITGLFLVTVLAAIMSTVDSLLILASASVVRDVIQQTLKLAIVERKLSLVGKLVTVLIGTVALVAALMEMRAIFWFVLFAWSGIAAAFTPAIICSLFWDKTTKAGAIAGMISGFLATVLWVLFFKEKFFDLYEMIPGFIVGFMVVIAVSLCGQPPLGAKEEMVSISAEARKKLAQL</sequence>
<protein>
    <recommendedName>
        <fullName evidence="15">Proline permease</fullName>
    </recommendedName>
</protein>
<dbReference type="InterPro" id="IPR018212">
    <property type="entry name" value="Na/solute_symporter_CS"/>
</dbReference>
<dbReference type="InterPro" id="IPR001734">
    <property type="entry name" value="Na/solute_symporter"/>
</dbReference>
<dbReference type="EMBL" id="UINC01008553">
    <property type="protein sequence ID" value="SVA38479.1"/>
    <property type="molecule type" value="Genomic_DNA"/>
</dbReference>
<dbReference type="Gene3D" id="1.20.1730.10">
    <property type="entry name" value="Sodium/glucose cotransporter"/>
    <property type="match status" value="1"/>
</dbReference>
<dbReference type="Pfam" id="PF00474">
    <property type="entry name" value="SSF"/>
    <property type="match status" value="1"/>
</dbReference>
<keyword evidence="6" id="KW-0769">Symport</keyword>
<feature type="transmembrane region" description="Helical" evidence="13">
    <location>
        <begin position="184"/>
        <end position="204"/>
    </location>
</feature>
<feature type="transmembrane region" description="Helical" evidence="13">
    <location>
        <begin position="418"/>
        <end position="436"/>
    </location>
</feature>
<feature type="transmembrane region" description="Helical" evidence="13">
    <location>
        <begin position="155"/>
        <end position="172"/>
    </location>
</feature>
<dbReference type="CDD" id="cd11475">
    <property type="entry name" value="SLC5sbd_PutP"/>
    <property type="match status" value="1"/>
</dbReference>
<feature type="transmembrane region" description="Helical" evidence="13">
    <location>
        <begin position="229"/>
        <end position="249"/>
    </location>
</feature>
<evidence type="ECO:0000256" key="10">
    <source>
        <dbReference type="ARBA" id="ARBA00023136"/>
    </source>
</evidence>
<evidence type="ECO:0000256" key="4">
    <source>
        <dbReference type="ARBA" id="ARBA00022475"/>
    </source>
</evidence>
<evidence type="ECO:0000313" key="14">
    <source>
        <dbReference type="EMBL" id="SVA38479.1"/>
    </source>
</evidence>
<comment type="similarity">
    <text evidence="2">Belongs to the sodium:solute symporter (SSF) (TC 2.A.21) family.</text>
</comment>
<evidence type="ECO:0008006" key="15">
    <source>
        <dbReference type="Google" id="ProtNLM"/>
    </source>
</evidence>
<feature type="transmembrane region" description="Helical" evidence="13">
    <location>
        <begin position="386"/>
        <end position="411"/>
    </location>
</feature>
<feature type="transmembrane region" description="Helical" evidence="13">
    <location>
        <begin position="448"/>
        <end position="465"/>
    </location>
</feature>
<keyword evidence="3" id="KW-0813">Transport</keyword>
<evidence type="ECO:0000256" key="11">
    <source>
        <dbReference type="ARBA" id="ARBA00023201"/>
    </source>
</evidence>
<evidence type="ECO:0000256" key="9">
    <source>
        <dbReference type="ARBA" id="ARBA00023065"/>
    </source>
</evidence>
<dbReference type="PROSITE" id="PS00456">
    <property type="entry name" value="NA_SOLUT_SYMP_1"/>
    <property type="match status" value="1"/>
</dbReference>
<dbReference type="GO" id="GO:0005886">
    <property type="term" value="C:plasma membrane"/>
    <property type="evidence" value="ECO:0007669"/>
    <property type="project" value="UniProtKB-SubCell"/>
</dbReference>
<dbReference type="GO" id="GO:0015824">
    <property type="term" value="P:proline transport"/>
    <property type="evidence" value="ECO:0007669"/>
    <property type="project" value="InterPro"/>
</dbReference>
<evidence type="ECO:0000256" key="8">
    <source>
        <dbReference type="ARBA" id="ARBA00023053"/>
    </source>
</evidence>
<feature type="transmembrane region" description="Helical" evidence="13">
    <location>
        <begin position="62"/>
        <end position="86"/>
    </location>
</feature>
<keyword evidence="11" id="KW-0739">Sodium transport</keyword>
<evidence type="ECO:0000256" key="5">
    <source>
        <dbReference type="ARBA" id="ARBA00022692"/>
    </source>
</evidence>
<dbReference type="PANTHER" id="PTHR48086:SF3">
    <property type="entry name" value="SODIUM_PROLINE SYMPORTER"/>
    <property type="match status" value="1"/>
</dbReference>
<evidence type="ECO:0000256" key="7">
    <source>
        <dbReference type="ARBA" id="ARBA00022989"/>
    </source>
</evidence>
<evidence type="ECO:0000256" key="2">
    <source>
        <dbReference type="ARBA" id="ARBA00006434"/>
    </source>
</evidence>
<dbReference type="GO" id="GO:0031402">
    <property type="term" value="F:sodium ion binding"/>
    <property type="evidence" value="ECO:0007669"/>
    <property type="project" value="InterPro"/>
</dbReference>
<keyword evidence="7 13" id="KW-1133">Transmembrane helix</keyword>
<evidence type="ECO:0000256" key="12">
    <source>
        <dbReference type="ARBA" id="ARBA00033708"/>
    </source>
</evidence>
<dbReference type="InterPro" id="IPR038377">
    <property type="entry name" value="Na/Glc_symporter_sf"/>
</dbReference>
<evidence type="ECO:0000256" key="6">
    <source>
        <dbReference type="ARBA" id="ARBA00022847"/>
    </source>
</evidence>
<keyword evidence="10 13" id="KW-0472">Membrane</keyword>
<feature type="transmembrane region" description="Helical" evidence="13">
    <location>
        <begin position="270"/>
        <end position="293"/>
    </location>
</feature>
<gene>
    <name evidence="14" type="ORF">METZ01_LOCUS91333</name>
</gene>
<keyword evidence="4" id="KW-1003">Cell membrane</keyword>
<organism evidence="14">
    <name type="scientific">marine metagenome</name>
    <dbReference type="NCBI Taxonomy" id="408172"/>
    <lineage>
        <taxon>unclassified sequences</taxon>
        <taxon>metagenomes</taxon>
        <taxon>ecological metagenomes</taxon>
    </lineage>
</organism>
<dbReference type="AlphaFoldDB" id="A0A381VDP6"/>
<feature type="transmembrane region" description="Helical" evidence="13">
    <location>
        <begin position="116"/>
        <end position="135"/>
    </location>
</feature>
<accession>A0A381VDP6</accession>
<feature type="transmembrane region" description="Helical" evidence="13">
    <location>
        <begin position="313"/>
        <end position="339"/>
    </location>
</feature>
<evidence type="ECO:0000256" key="13">
    <source>
        <dbReference type="SAM" id="Phobius"/>
    </source>
</evidence>
<comment type="catalytic activity">
    <reaction evidence="12">
        <text>L-proline(in) + Na(+)(in) = L-proline(out) + Na(+)(out)</text>
        <dbReference type="Rhea" id="RHEA:28967"/>
        <dbReference type="ChEBI" id="CHEBI:29101"/>
        <dbReference type="ChEBI" id="CHEBI:60039"/>
    </reaction>
</comment>
<reference evidence="14" key="1">
    <citation type="submission" date="2018-05" db="EMBL/GenBank/DDBJ databases">
        <authorList>
            <person name="Lanie J.A."/>
            <person name="Ng W.-L."/>
            <person name="Kazmierczak K.M."/>
            <person name="Andrzejewski T.M."/>
            <person name="Davidsen T.M."/>
            <person name="Wayne K.J."/>
            <person name="Tettelin H."/>
            <person name="Glass J.I."/>
            <person name="Rusch D."/>
            <person name="Podicherti R."/>
            <person name="Tsui H.-C.T."/>
            <person name="Winkler M.E."/>
        </authorList>
    </citation>
    <scope>NUCLEOTIDE SEQUENCE</scope>
</reference>
<keyword evidence="8" id="KW-0915">Sodium</keyword>
<dbReference type="NCBIfam" id="TIGR00813">
    <property type="entry name" value="sss"/>
    <property type="match status" value="1"/>
</dbReference>
<proteinExistence type="inferred from homology"/>
<comment type="subcellular location">
    <subcellularLocation>
        <location evidence="1">Cell membrane</location>
        <topology evidence="1">Multi-pass membrane protein</topology>
    </subcellularLocation>
</comment>